<dbReference type="InterPro" id="IPR003018">
    <property type="entry name" value="GAF"/>
</dbReference>
<sequence>MLNPALPTNESQRLEAVKATGLLGPGLIEALQPYVRIARSLCDAPIAAISLIDQDRQWFKAMDGLEVEGTPRRFSFCAHTILQKGAFYVPDATQDERFADNPLVVNAPGIRFYAGCPLFLQGDLGAGALLVIDRKPRMLSGDTIMRLRDLADLVQRDLSARLSNALDATRSGPAVAPQPA</sequence>
<dbReference type="Gene3D" id="3.30.450.40">
    <property type="match status" value="1"/>
</dbReference>
<dbReference type="EMBL" id="BMYD01000003">
    <property type="protein sequence ID" value="GHA84053.1"/>
    <property type="molecule type" value="Genomic_DNA"/>
</dbReference>
<accession>A0A918W9C0</accession>
<organism evidence="2 3">
    <name type="scientific">Cognatilysobacter bugurensis</name>
    <dbReference type="NCBI Taxonomy" id="543356"/>
    <lineage>
        <taxon>Bacteria</taxon>
        <taxon>Pseudomonadati</taxon>
        <taxon>Pseudomonadota</taxon>
        <taxon>Gammaproteobacteria</taxon>
        <taxon>Lysobacterales</taxon>
        <taxon>Lysobacteraceae</taxon>
        <taxon>Cognatilysobacter</taxon>
    </lineage>
</organism>
<reference evidence="2" key="1">
    <citation type="journal article" date="2014" name="Int. J. Syst. Evol. Microbiol.">
        <title>Complete genome sequence of Corynebacterium casei LMG S-19264T (=DSM 44701T), isolated from a smear-ripened cheese.</title>
        <authorList>
            <consortium name="US DOE Joint Genome Institute (JGI-PGF)"/>
            <person name="Walter F."/>
            <person name="Albersmeier A."/>
            <person name="Kalinowski J."/>
            <person name="Ruckert C."/>
        </authorList>
    </citation>
    <scope>NUCLEOTIDE SEQUENCE</scope>
    <source>
        <strain evidence="2">KCTC 23077</strain>
    </source>
</reference>
<dbReference type="Proteomes" id="UP000646426">
    <property type="component" value="Unassembled WGS sequence"/>
</dbReference>
<dbReference type="InterPro" id="IPR029016">
    <property type="entry name" value="GAF-like_dom_sf"/>
</dbReference>
<evidence type="ECO:0000313" key="2">
    <source>
        <dbReference type="EMBL" id="GHA84053.1"/>
    </source>
</evidence>
<protein>
    <recommendedName>
        <fullName evidence="1">GAF domain-containing protein</fullName>
    </recommendedName>
</protein>
<dbReference type="RefSeq" id="WP_189456606.1">
    <property type="nucleotide sequence ID" value="NZ_BMYD01000003.1"/>
</dbReference>
<name>A0A918W9C0_9GAMM</name>
<reference evidence="2" key="2">
    <citation type="submission" date="2020-09" db="EMBL/GenBank/DDBJ databases">
        <authorList>
            <person name="Sun Q."/>
            <person name="Kim S."/>
        </authorList>
    </citation>
    <scope>NUCLEOTIDE SEQUENCE</scope>
    <source>
        <strain evidence="2">KCTC 23077</strain>
    </source>
</reference>
<gene>
    <name evidence="2" type="ORF">GCM10007067_22800</name>
</gene>
<dbReference type="SUPFAM" id="SSF55781">
    <property type="entry name" value="GAF domain-like"/>
    <property type="match status" value="1"/>
</dbReference>
<dbReference type="Pfam" id="PF01590">
    <property type="entry name" value="GAF"/>
    <property type="match status" value="1"/>
</dbReference>
<evidence type="ECO:0000259" key="1">
    <source>
        <dbReference type="Pfam" id="PF01590"/>
    </source>
</evidence>
<feature type="domain" description="GAF" evidence="1">
    <location>
        <begin position="27"/>
        <end position="154"/>
    </location>
</feature>
<dbReference type="PANTHER" id="PTHR43102:SF2">
    <property type="entry name" value="GAF DOMAIN-CONTAINING PROTEIN"/>
    <property type="match status" value="1"/>
</dbReference>
<dbReference type="PANTHER" id="PTHR43102">
    <property type="entry name" value="SLR1143 PROTEIN"/>
    <property type="match status" value="1"/>
</dbReference>
<keyword evidence="3" id="KW-1185">Reference proteome</keyword>
<dbReference type="AlphaFoldDB" id="A0A918W9C0"/>
<proteinExistence type="predicted"/>
<comment type="caution">
    <text evidence="2">The sequence shown here is derived from an EMBL/GenBank/DDBJ whole genome shotgun (WGS) entry which is preliminary data.</text>
</comment>
<evidence type="ECO:0000313" key="3">
    <source>
        <dbReference type="Proteomes" id="UP000646426"/>
    </source>
</evidence>